<reference evidence="1" key="2">
    <citation type="journal article" date="2015" name="Data Brief">
        <title>Shoot transcriptome of the giant reed, Arundo donax.</title>
        <authorList>
            <person name="Barrero R.A."/>
            <person name="Guerrero F.D."/>
            <person name="Moolhuijzen P."/>
            <person name="Goolsby J.A."/>
            <person name="Tidwell J."/>
            <person name="Bellgard S.E."/>
            <person name="Bellgard M.I."/>
        </authorList>
    </citation>
    <scope>NUCLEOTIDE SEQUENCE</scope>
    <source>
        <tissue evidence="1">Shoot tissue taken approximately 20 cm above the soil surface</tissue>
    </source>
</reference>
<proteinExistence type="predicted"/>
<organism evidence="1">
    <name type="scientific">Arundo donax</name>
    <name type="common">Giant reed</name>
    <name type="synonym">Donax arundinaceus</name>
    <dbReference type="NCBI Taxonomy" id="35708"/>
    <lineage>
        <taxon>Eukaryota</taxon>
        <taxon>Viridiplantae</taxon>
        <taxon>Streptophyta</taxon>
        <taxon>Embryophyta</taxon>
        <taxon>Tracheophyta</taxon>
        <taxon>Spermatophyta</taxon>
        <taxon>Magnoliopsida</taxon>
        <taxon>Liliopsida</taxon>
        <taxon>Poales</taxon>
        <taxon>Poaceae</taxon>
        <taxon>PACMAD clade</taxon>
        <taxon>Arundinoideae</taxon>
        <taxon>Arundineae</taxon>
        <taxon>Arundo</taxon>
    </lineage>
</organism>
<dbReference type="AlphaFoldDB" id="A0A0A9ADK7"/>
<reference evidence="1" key="1">
    <citation type="submission" date="2014-09" db="EMBL/GenBank/DDBJ databases">
        <authorList>
            <person name="Magalhaes I.L.F."/>
            <person name="Oliveira U."/>
            <person name="Santos F.R."/>
            <person name="Vidigal T.H.D.A."/>
            <person name="Brescovit A.D."/>
            <person name="Santos A.J."/>
        </authorList>
    </citation>
    <scope>NUCLEOTIDE SEQUENCE</scope>
    <source>
        <tissue evidence="1">Shoot tissue taken approximately 20 cm above the soil surface</tissue>
    </source>
</reference>
<accession>A0A0A9ADK7</accession>
<evidence type="ECO:0000313" key="1">
    <source>
        <dbReference type="EMBL" id="JAD49196.1"/>
    </source>
</evidence>
<protein>
    <submittedName>
        <fullName evidence="1">Uncharacterized protein</fullName>
    </submittedName>
</protein>
<dbReference type="EMBL" id="GBRH01248699">
    <property type="protein sequence ID" value="JAD49196.1"/>
    <property type="molecule type" value="Transcribed_RNA"/>
</dbReference>
<sequence>MLSSNRRNSKKPFALPILSLHIVDPAASLVCAVVVFEPPDLVTLLSSLLHDRYRLALAQLKCRANYDSIRSKILVFSNNSESRKQRPSA</sequence>
<name>A0A0A9ADK7_ARUDO</name>